<dbReference type="Proteomes" id="UP000499080">
    <property type="component" value="Unassembled WGS sequence"/>
</dbReference>
<evidence type="ECO:0000313" key="2">
    <source>
        <dbReference type="Proteomes" id="UP000499080"/>
    </source>
</evidence>
<evidence type="ECO:0000313" key="1">
    <source>
        <dbReference type="EMBL" id="GBO34741.1"/>
    </source>
</evidence>
<gene>
    <name evidence="1" type="ORF">AVEN_258232_1</name>
</gene>
<organism evidence="1 2">
    <name type="scientific">Araneus ventricosus</name>
    <name type="common">Orbweaver spider</name>
    <name type="synonym">Epeira ventricosa</name>
    <dbReference type="NCBI Taxonomy" id="182803"/>
    <lineage>
        <taxon>Eukaryota</taxon>
        <taxon>Metazoa</taxon>
        <taxon>Ecdysozoa</taxon>
        <taxon>Arthropoda</taxon>
        <taxon>Chelicerata</taxon>
        <taxon>Arachnida</taxon>
        <taxon>Araneae</taxon>
        <taxon>Araneomorphae</taxon>
        <taxon>Entelegynae</taxon>
        <taxon>Araneoidea</taxon>
        <taxon>Araneidae</taxon>
        <taxon>Araneus</taxon>
    </lineage>
</organism>
<name>A0A4Y2WCR3_ARAVE</name>
<proteinExistence type="predicted"/>
<dbReference type="AlphaFoldDB" id="A0A4Y2WCR3"/>
<dbReference type="EMBL" id="BGPR01058595">
    <property type="protein sequence ID" value="GBO34741.1"/>
    <property type="molecule type" value="Genomic_DNA"/>
</dbReference>
<reference evidence="1 2" key="1">
    <citation type="journal article" date="2019" name="Sci. Rep.">
        <title>Orb-weaving spider Araneus ventricosus genome elucidates the spidroin gene catalogue.</title>
        <authorList>
            <person name="Kono N."/>
            <person name="Nakamura H."/>
            <person name="Ohtoshi R."/>
            <person name="Moran D.A.P."/>
            <person name="Shinohara A."/>
            <person name="Yoshida Y."/>
            <person name="Fujiwara M."/>
            <person name="Mori M."/>
            <person name="Tomita M."/>
            <person name="Arakawa K."/>
        </authorList>
    </citation>
    <scope>NUCLEOTIDE SEQUENCE [LARGE SCALE GENOMIC DNA]</scope>
</reference>
<accession>A0A4Y2WCR3</accession>
<protein>
    <submittedName>
        <fullName evidence="1">Uncharacterized protein</fullName>
    </submittedName>
</protein>
<sequence length="85" mass="10021">MEILWSILWSKMARDVRFLQLSLAVIALKKNESELRLVQRRTVIVLKKNESELTLVQRRAVIILKKNESELTLVQRRAVSSFKEE</sequence>
<keyword evidence="2" id="KW-1185">Reference proteome</keyword>
<comment type="caution">
    <text evidence="1">The sequence shown here is derived from an EMBL/GenBank/DDBJ whole genome shotgun (WGS) entry which is preliminary data.</text>
</comment>